<protein>
    <submittedName>
        <fullName evidence="1">Uncharacterized protein</fullName>
    </submittedName>
</protein>
<dbReference type="AlphaFoldDB" id="A0AAD1XQ60"/>
<accession>A0AAD1XQ60</accession>
<evidence type="ECO:0000313" key="1">
    <source>
        <dbReference type="EMBL" id="CAI2376857.1"/>
    </source>
</evidence>
<sequence>MDPGSSKPLFPSKDVQLEKKVPGLYKQIDGIDPKKNIKTLKKSIASSRSVVEELFYRLAYAYLLNKMNKTEESEEIIEEVLQKIITDKIYDKFLVDHFVRSCKELDYMEKSVRLSEAKFENNPDDKDNALQMFDIYVATNNFMKMNMTSMKIFNTFNFSEYQIHGIQSMYMLSQSEQGMPNTIDLAFMFANKYMQKYSDEDKVFPCDGKLFLKIMKKKGMTQQALEFIEKHPETFNGDLEKSREIISILHQEIDQLKKGGKLYDLKLPQCKLISEVRNVIKENYEDYKEFNSIYDLYELLINTLVDLLKEEVAEQDLLALYDDTHQSEAKESEVFNLDQGENEYNIESIKNLWTSLIYYQDFELEENKTTEAHNLRKASILSQLYLMHRLVLAGIKYEHENSSKNVFGETSLIYAKRYLQLSSVVYDLKGYFPYFDSKFVEPLDKIVTEEGKSLDPEADDFKARKLRYHRKRTTIHKIKKMLGLYKFDSDHDYLTSPQLQEMLEEYKDCLSIEEAPEKGERRVSDDYIYIIDEIFSDYYTDINHIPNPVKLFRINILEYCLSQSIYNFDIALRLTKIYQDCNMNSQVVDKLNYFEFKGIQMESCGYIPMRQLILSPNYEDVSYWYSKYGIFHKRNSKDIEGLKSKAMQSQNYDKVDEFYQYQDYLDKSYFSQIVNFLKHTSQIRDKLSNEAWLKDFCKAETAKEYSYSDAKFNNISDEQLSVNFTRTQDLGVWVGKYTEIPKYSEIKEAWRNSEFYTTAQDDPIFGYIKFNNKCNYKPGLANSLSLFEHPLMLQIYKGLITLSSHAYSKTAETEKKDTIRDLIDSKISTLRDLLSNDPGYFGHQDEQELTRLVLDFFNGWLSITHLTNKFSTLKELKSNQEALSKAIEDLQEEVSANIESIDNSIFEQDIEKLKGVEEEKFEESAKNVDYNSYFSKKFGYTQIISKFMHFVANYCLGYYLISFSALGQAISGLGPKKKKASFNETPLAKVINLPLKESLKKLKGFINTNIEVYSCKDLNDQLSNYIENVSTNSAKLYPFPSQDEEKITKELNREEIALVSNLKLYKGFLKNITF</sequence>
<dbReference type="InterPro" id="IPR019183">
    <property type="entry name" value="NAA25_NatB_aux_su"/>
</dbReference>
<gene>
    <name evidence="1" type="ORF">ECRASSUSDP1_LOCUS18234</name>
</gene>
<evidence type="ECO:0000313" key="2">
    <source>
        <dbReference type="Proteomes" id="UP001295684"/>
    </source>
</evidence>
<organism evidence="1 2">
    <name type="scientific">Euplotes crassus</name>
    <dbReference type="NCBI Taxonomy" id="5936"/>
    <lineage>
        <taxon>Eukaryota</taxon>
        <taxon>Sar</taxon>
        <taxon>Alveolata</taxon>
        <taxon>Ciliophora</taxon>
        <taxon>Intramacronucleata</taxon>
        <taxon>Spirotrichea</taxon>
        <taxon>Hypotrichia</taxon>
        <taxon>Euplotida</taxon>
        <taxon>Euplotidae</taxon>
        <taxon>Moneuplotes</taxon>
    </lineage>
</organism>
<proteinExistence type="predicted"/>
<name>A0AAD1XQ60_EUPCR</name>
<comment type="caution">
    <text evidence="1">The sequence shown here is derived from an EMBL/GenBank/DDBJ whole genome shotgun (WGS) entry which is preliminary data.</text>
</comment>
<keyword evidence="2" id="KW-1185">Reference proteome</keyword>
<reference evidence="1" key="1">
    <citation type="submission" date="2023-07" db="EMBL/GenBank/DDBJ databases">
        <authorList>
            <consortium name="AG Swart"/>
            <person name="Singh M."/>
            <person name="Singh A."/>
            <person name="Seah K."/>
            <person name="Emmerich C."/>
        </authorList>
    </citation>
    <scope>NUCLEOTIDE SEQUENCE</scope>
    <source>
        <strain evidence="1">DP1</strain>
    </source>
</reference>
<dbReference type="Pfam" id="PF09797">
    <property type="entry name" value="NatB_MDM20"/>
    <property type="match status" value="1"/>
</dbReference>
<dbReference type="EMBL" id="CAMPGE010018442">
    <property type="protein sequence ID" value="CAI2376857.1"/>
    <property type="molecule type" value="Genomic_DNA"/>
</dbReference>
<dbReference type="Proteomes" id="UP001295684">
    <property type="component" value="Unassembled WGS sequence"/>
</dbReference>